<feature type="region of interest" description="Disordered" evidence="2">
    <location>
        <begin position="1069"/>
        <end position="1094"/>
    </location>
</feature>
<comment type="caution">
    <text evidence="3">The sequence shown here is derived from an EMBL/GenBank/DDBJ whole genome shotgun (WGS) entry which is preliminary data.</text>
</comment>
<feature type="coiled-coil region" evidence="1">
    <location>
        <begin position="373"/>
        <end position="407"/>
    </location>
</feature>
<evidence type="ECO:0000313" key="3">
    <source>
        <dbReference type="EMBL" id="KAK2704485.1"/>
    </source>
</evidence>
<feature type="compositionally biased region" description="Polar residues" evidence="2">
    <location>
        <begin position="1"/>
        <end position="22"/>
    </location>
</feature>
<feature type="region of interest" description="Disordered" evidence="2">
    <location>
        <begin position="1"/>
        <end position="30"/>
    </location>
</feature>
<feature type="coiled-coil region" evidence="1">
    <location>
        <begin position="187"/>
        <end position="250"/>
    </location>
</feature>
<proteinExistence type="predicted"/>
<feature type="compositionally biased region" description="Low complexity" evidence="2">
    <location>
        <begin position="1073"/>
        <end position="1083"/>
    </location>
</feature>
<reference evidence="3" key="1">
    <citation type="submission" date="2023-07" db="EMBL/GenBank/DDBJ databases">
        <title>Chromosome-level genome assembly of Artemia franciscana.</title>
        <authorList>
            <person name="Jo E."/>
        </authorList>
    </citation>
    <scope>NUCLEOTIDE SEQUENCE</scope>
    <source>
        <tissue evidence="3">Whole body</tissue>
    </source>
</reference>
<keyword evidence="4" id="KW-1185">Reference proteome</keyword>
<evidence type="ECO:0000313" key="4">
    <source>
        <dbReference type="Proteomes" id="UP001187531"/>
    </source>
</evidence>
<feature type="region of interest" description="Disordered" evidence="2">
    <location>
        <begin position="559"/>
        <end position="586"/>
    </location>
</feature>
<evidence type="ECO:0000256" key="2">
    <source>
        <dbReference type="SAM" id="MobiDB-lite"/>
    </source>
</evidence>
<feature type="region of interest" description="Disordered" evidence="2">
    <location>
        <begin position="1371"/>
        <end position="1396"/>
    </location>
</feature>
<dbReference type="Proteomes" id="UP001187531">
    <property type="component" value="Unassembled WGS sequence"/>
</dbReference>
<feature type="coiled-coil region" evidence="1">
    <location>
        <begin position="297"/>
        <end position="326"/>
    </location>
</feature>
<accession>A0AA88H483</accession>
<organism evidence="3 4">
    <name type="scientific">Artemia franciscana</name>
    <name type="common">Brine shrimp</name>
    <name type="synonym">Artemia sanfranciscana</name>
    <dbReference type="NCBI Taxonomy" id="6661"/>
    <lineage>
        <taxon>Eukaryota</taxon>
        <taxon>Metazoa</taxon>
        <taxon>Ecdysozoa</taxon>
        <taxon>Arthropoda</taxon>
        <taxon>Crustacea</taxon>
        <taxon>Branchiopoda</taxon>
        <taxon>Anostraca</taxon>
        <taxon>Artemiidae</taxon>
        <taxon>Artemia</taxon>
    </lineage>
</organism>
<dbReference type="EMBL" id="JAVRJZ010000021">
    <property type="protein sequence ID" value="KAK2704485.1"/>
    <property type="molecule type" value="Genomic_DNA"/>
</dbReference>
<protein>
    <submittedName>
        <fullName evidence="3">Uncharacterized protein</fullName>
    </submittedName>
</protein>
<sequence length="1453" mass="164201">MESFSLQKNGNESPNNSMSNSHSGKKFSDKPFLYKKNDVAAANRIQQEIKNVIESTVAEFKNSLQAELSKQRKSRCTSIEKTFQNETDSGSQTDCQDSARMQNIKHILAAKQENKDPGATFEKYANSLHQSQQAILQLTATIGDLLKSQRCISALEPTPNKLTARLGPSAPILVEEDIREGSSSSSNESLIEEVKRMKFEVENYRKVDNSSFFRKKERKNRRKLALHSEIKNLREELSELKRKNEEVEVRTGFEYRENASKMAEEVRNLKFHQSFDTALKDVKDKFQVESQLYEFESKQREEKVKMLEKELQKAQVELENLKIENRNIPKLREDKINLLAKVNEQKDLIESLRGMVEEKISLVSQNGEIGALLAEEKSKHGKTEYELRRLRREMAKCIEKNLKLESEVAPKVCVLTEEKLALEGELNALRYRYSNLDKELNIIRSQKEEVLKRNVILKSECRLYRKEINDLKEGEISRLNETTNVLFYAKRRIETELIECKTKLNEAVDSLEAAYKHIEIQSSQITSFSDAPSSLTLQYLSEACKKLSLLESEIKGHKSASARQVGSPVNREAKLSKKHHSLERGETFQKSYSRVPLLKSPLVPSSKKVATYFSSEATSSDVESRVNYGKAHRKGPYREIPKGIVRKKLTESELSSSEHDLMFDHINRTATNIGQTHDVKSLNTSSSERKSKALNFLMPKENSFYKYRASFLPFQSSLSNYVISNPLASSSKKSSYEGSEVEIFEVNNDNSIIDSRSDDSRDKILPRSKNFSSFQNPADNQESLYLTEKKLVAILPISSGIELGSKVDEEPSFTKILHRLNEPREEPSLDISDFSRNDLINSSQKSLASFFHFKNAPVNSSASNPLDRHIVSEEKMNPSDVKENNTVVDARSDDSSYKRKPQIDNLSLFENPAECLPQSNSKSIPCLPNASISASKTCKKKTVPNDDHALNKLDKILLKVDISTPQRSDKDGAILKTSIDISAAAKKEDAILCSDLMGENGEKENFESLNESSRQENNFMDHNFSPKANIYTVQLLSKAAGSQRDRENQYNDKSIHEIEDPVLAILTREVDPSKPSTPSKTQPPLCPEEDMEEQELSHHHDKKILTVSDSEQVDLLNRPLIQKESFADDARKAPVEIKMTGKLNTSDSHPQFICPAEDFVTTSDRKRFGHTVVQEGQIEKDIPENYSQKRFMVDRKPEKIYGEFLNHISDFSGGQLNSTQKGENNEQLLKAEIEQQFKTNVPSEDISDSVTLDGPPLIKALADSIKATNFESFDIVKQSSPDSILKNLARKLPFTFESDESLSGDFPEFNPALLAALKSGTSEQPEYDSCVPVSFSDSLTRHKDLMNRGTGDNHTLKNIYSVSGEQEVKLETSPVDNTQNCSRNLSENGAGDDTPQFITSRNIMDDSRAILSHIQNGHTVKKAEDNVEQNSVPDNSSSVNLSKRSSDDDSFWN</sequence>
<keyword evidence="1" id="KW-0175">Coiled coil</keyword>
<name>A0AA88H483_ARTSF</name>
<feature type="compositionally biased region" description="Polar residues" evidence="2">
    <location>
        <begin position="1374"/>
        <end position="1387"/>
    </location>
</feature>
<dbReference type="EMBL" id="JAVRJZ010000021">
    <property type="protein sequence ID" value="KAK2704487.1"/>
    <property type="molecule type" value="Genomic_DNA"/>
</dbReference>
<evidence type="ECO:0000256" key="1">
    <source>
        <dbReference type="SAM" id="Coils"/>
    </source>
</evidence>
<gene>
    <name evidence="3" type="ORF">QYM36_016771</name>
</gene>
<feature type="region of interest" description="Disordered" evidence="2">
    <location>
        <begin position="1414"/>
        <end position="1453"/>
    </location>
</feature>